<protein>
    <recommendedName>
        <fullName evidence="15">Cd(2+)-exporting ATPase</fullName>
        <ecNumber evidence="15">7.2.2.21</ecNumber>
    </recommendedName>
</protein>
<keyword evidence="12 17" id="KW-1133">Transmembrane helix</keyword>
<feature type="transmembrane region" description="Helical" evidence="17">
    <location>
        <begin position="350"/>
        <end position="374"/>
    </location>
</feature>
<keyword evidence="11" id="KW-1278">Translocase</keyword>
<dbReference type="SFLD" id="SFLDG00002">
    <property type="entry name" value="C1.7:_P-type_atpase_like"/>
    <property type="match status" value="1"/>
</dbReference>
<feature type="transmembrane region" description="Helical" evidence="17">
    <location>
        <begin position="680"/>
        <end position="699"/>
    </location>
</feature>
<dbReference type="SFLD" id="SFLDS00003">
    <property type="entry name" value="Haloacid_Dehalogenase"/>
    <property type="match status" value="1"/>
</dbReference>
<evidence type="ECO:0000256" key="13">
    <source>
        <dbReference type="ARBA" id="ARBA00023065"/>
    </source>
</evidence>
<dbReference type="CDD" id="cd00371">
    <property type="entry name" value="HMA"/>
    <property type="match status" value="1"/>
</dbReference>
<evidence type="ECO:0000256" key="2">
    <source>
        <dbReference type="ARBA" id="ARBA00006024"/>
    </source>
</evidence>
<dbReference type="Pfam" id="PF00403">
    <property type="entry name" value="HMA"/>
    <property type="match status" value="1"/>
</dbReference>
<dbReference type="InterPro" id="IPR006121">
    <property type="entry name" value="HMA_dom"/>
</dbReference>
<evidence type="ECO:0000259" key="18">
    <source>
        <dbReference type="PROSITE" id="PS50846"/>
    </source>
</evidence>
<evidence type="ECO:0000256" key="16">
    <source>
        <dbReference type="ARBA" id="ARBA00049338"/>
    </source>
</evidence>
<comment type="caution">
    <text evidence="19">The sequence shown here is derived from an EMBL/GenBank/DDBJ whole genome shotgun (WGS) entry which is preliminary data.</text>
</comment>
<feature type="transmembrane region" description="Helical" evidence="17">
    <location>
        <begin position="93"/>
        <end position="110"/>
    </location>
</feature>
<dbReference type="InterPro" id="IPR059000">
    <property type="entry name" value="ATPase_P-type_domA"/>
</dbReference>
<evidence type="ECO:0000256" key="1">
    <source>
        <dbReference type="ARBA" id="ARBA00004651"/>
    </source>
</evidence>
<gene>
    <name evidence="19" type="ORF">P5G49_02615</name>
</gene>
<feature type="transmembrane region" description="Helical" evidence="17">
    <location>
        <begin position="319"/>
        <end position="338"/>
    </location>
</feature>
<dbReference type="EC" id="7.2.2.21" evidence="15"/>
<evidence type="ECO:0000256" key="10">
    <source>
        <dbReference type="ARBA" id="ARBA00022840"/>
    </source>
</evidence>
<dbReference type="NCBIfam" id="TIGR01511">
    <property type="entry name" value="ATPase-IB1_Cu"/>
    <property type="match status" value="1"/>
</dbReference>
<sequence length="706" mass="75757">MKGRELNMAEKTEYRLENLTCANCAMKFENNVKNIPSVSEATVNFGASKLSFTGAATVEELQAAGAFDGIKVVPVEKRNPDPKIPFFKRKENIVTLLAFIFVIAGLYFTHRSIPNLTVATGLFAAAILVGGLGMFITGIKNLVRFDFDMKTLMTIAIIGAAIIGEWQEAAVVVFLFAVSEALEAYSMNKARQSIRQLMDIAPPSAAVSRNGIVQELATEDIQIGDILLVKPGQKIAMDGIVLSGQSTVNQAPITGESVPVLKKKDDEVFAGTLNEEGALEVTVTKLVGDTTIAKIIHLVEEAQAEKAPSQKFVDKFAKYYTPIIIIIAILVAIVPPLFGGEWHTWIYQGLAVLVVGCPCALVVSTPVAIVTAIGNAARQGVLIKGGVHLEEMGRINAVAFDKTGTLTKGYPEVTDFITDKAARENILEAVAAVESMSQHPLARAIVTYSASKGVQKAEMANFQSVTGKGAYGEVGGSLVHVGSLHWALELAEIPLEMKQRAETLQKEGKSVMAVLMDKTFQALVAVTDPLREESKDVLAQLHDIGIRHTVMLTGDDRHTAEAIASTAGVTDVRANLMPEDKLTAINELTGEYGRVAMVGDGINDAPALAASSIGIAMGGAGTDAALETADIALMADDLRQLPYTMKLSRKTLQIIKENIMFALGLKIVALLLIIPGWLTLWIAIFADMGATLLVVLNSLRLMRIHR</sequence>
<dbReference type="InterPro" id="IPR044492">
    <property type="entry name" value="P_typ_ATPase_HD_dom"/>
</dbReference>
<evidence type="ECO:0000256" key="14">
    <source>
        <dbReference type="ARBA" id="ARBA00023136"/>
    </source>
</evidence>
<dbReference type="PRINTS" id="PR00941">
    <property type="entry name" value="CDATPASE"/>
</dbReference>
<evidence type="ECO:0000256" key="9">
    <source>
        <dbReference type="ARBA" id="ARBA00022741"/>
    </source>
</evidence>
<evidence type="ECO:0000256" key="11">
    <source>
        <dbReference type="ARBA" id="ARBA00022967"/>
    </source>
</evidence>
<evidence type="ECO:0000256" key="7">
    <source>
        <dbReference type="ARBA" id="ARBA00022692"/>
    </source>
</evidence>
<dbReference type="InterPro" id="IPR027256">
    <property type="entry name" value="P-typ_ATPase_IB"/>
</dbReference>
<dbReference type="InterPro" id="IPR001757">
    <property type="entry name" value="P_typ_ATPase"/>
</dbReference>
<dbReference type="Gene3D" id="2.70.150.10">
    <property type="entry name" value="Calcium-transporting ATPase, cytoplasmic transduction domain A"/>
    <property type="match status" value="1"/>
</dbReference>
<evidence type="ECO:0000313" key="20">
    <source>
        <dbReference type="Proteomes" id="UP001175097"/>
    </source>
</evidence>
<keyword evidence="13" id="KW-0406">Ion transport</keyword>
<dbReference type="SUPFAM" id="SSF81665">
    <property type="entry name" value="Calcium ATPase, transmembrane domain M"/>
    <property type="match status" value="1"/>
</dbReference>
<dbReference type="NCBIfam" id="TIGR01525">
    <property type="entry name" value="ATPase-IB_hvy"/>
    <property type="match status" value="1"/>
</dbReference>
<accession>A0ABT8JMJ2</accession>
<dbReference type="InterPro" id="IPR051014">
    <property type="entry name" value="Cation_Transport_ATPase_IB"/>
</dbReference>
<dbReference type="Gene3D" id="3.40.50.1000">
    <property type="entry name" value="HAD superfamily/HAD-like"/>
    <property type="match status" value="1"/>
</dbReference>
<evidence type="ECO:0000256" key="12">
    <source>
        <dbReference type="ARBA" id="ARBA00022989"/>
    </source>
</evidence>
<feature type="domain" description="HMA" evidence="18">
    <location>
        <begin position="10"/>
        <end position="73"/>
    </location>
</feature>
<feature type="transmembrane region" description="Helical" evidence="17">
    <location>
        <begin position="654"/>
        <end position="674"/>
    </location>
</feature>
<evidence type="ECO:0000256" key="8">
    <source>
        <dbReference type="ARBA" id="ARBA00022723"/>
    </source>
</evidence>
<keyword evidence="9 17" id="KW-0547">Nucleotide-binding</keyword>
<dbReference type="EMBL" id="JAROCC010000002">
    <property type="protein sequence ID" value="MDN4606366.1"/>
    <property type="molecule type" value="Genomic_DNA"/>
</dbReference>
<evidence type="ECO:0000256" key="6">
    <source>
        <dbReference type="ARBA" id="ARBA00022553"/>
    </source>
</evidence>
<comment type="subcellular location">
    <subcellularLocation>
        <location evidence="1">Cell membrane</location>
        <topology evidence="1">Multi-pass membrane protein</topology>
    </subcellularLocation>
</comment>
<dbReference type="Pfam" id="PF00122">
    <property type="entry name" value="E1-E2_ATPase"/>
    <property type="match status" value="1"/>
</dbReference>
<dbReference type="Gene3D" id="3.40.1110.10">
    <property type="entry name" value="Calcium-transporting ATPase, cytoplasmic domain N"/>
    <property type="match status" value="1"/>
</dbReference>
<dbReference type="PROSITE" id="PS01047">
    <property type="entry name" value="HMA_1"/>
    <property type="match status" value="1"/>
</dbReference>
<keyword evidence="10 17" id="KW-0067">ATP-binding</keyword>
<keyword evidence="14 17" id="KW-0472">Membrane</keyword>
<keyword evidence="6" id="KW-0597">Phosphoprotein</keyword>
<comment type="similarity">
    <text evidence="2 17">Belongs to the cation transport ATPase (P-type) (TC 3.A.3) family. Type IB subfamily.</text>
</comment>
<reference evidence="19" key="1">
    <citation type="submission" date="2023-03" db="EMBL/GenBank/DDBJ databases">
        <title>MT1 and MT2 Draft Genomes of Novel Species.</title>
        <authorList>
            <person name="Venkateswaran K."/>
        </authorList>
    </citation>
    <scope>NUCLEOTIDE SEQUENCE</scope>
    <source>
        <strain evidence="19">F6_3S_P_2</strain>
    </source>
</reference>
<dbReference type="Pfam" id="PF00702">
    <property type="entry name" value="Hydrolase"/>
    <property type="match status" value="1"/>
</dbReference>
<dbReference type="PANTHER" id="PTHR48085:SF5">
    <property type="entry name" value="CADMIUM_ZINC-TRANSPORTING ATPASE HMA4-RELATED"/>
    <property type="match status" value="1"/>
</dbReference>
<dbReference type="InterPro" id="IPR017969">
    <property type="entry name" value="Heavy-metal-associated_CS"/>
</dbReference>
<name>A0ABT8JMJ2_9BACL</name>
<dbReference type="InterPro" id="IPR036163">
    <property type="entry name" value="HMA_dom_sf"/>
</dbReference>
<dbReference type="SUPFAM" id="SSF81653">
    <property type="entry name" value="Calcium ATPase, transduction domain A"/>
    <property type="match status" value="1"/>
</dbReference>
<evidence type="ECO:0000256" key="17">
    <source>
        <dbReference type="RuleBase" id="RU362081"/>
    </source>
</evidence>
<dbReference type="InterPro" id="IPR036412">
    <property type="entry name" value="HAD-like_sf"/>
</dbReference>
<keyword evidence="20" id="KW-1185">Reference proteome</keyword>
<dbReference type="PROSITE" id="PS00154">
    <property type="entry name" value="ATPASE_E1_E2"/>
    <property type="match status" value="1"/>
</dbReference>
<dbReference type="PROSITE" id="PS50846">
    <property type="entry name" value="HMA_2"/>
    <property type="match status" value="1"/>
</dbReference>
<evidence type="ECO:0000256" key="4">
    <source>
        <dbReference type="ARBA" id="ARBA00022475"/>
    </source>
</evidence>
<feature type="transmembrane region" description="Helical" evidence="17">
    <location>
        <begin position="116"/>
        <end position="135"/>
    </location>
</feature>
<proteinExistence type="inferred from homology"/>
<dbReference type="Proteomes" id="UP001175097">
    <property type="component" value="Unassembled WGS sequence"/>
</dbReference>
<dbReference type="InterPro" id="IPR023298">
    <property type="entry name" value="ATPase_P-typ_TM_dom_sf"/>
</dbReference>
<keyword evidence="7 17" id="KW-0812">Transmembrane</keyword>
<comment type="catalytic activity">
    <reaction evidence="16">
        <text>Cd(2+)(in) + ATP + H2O = Cd(2+)(out) + ADP + phosphate + H(+)</text>
        <dbReference type="Rhea" id="RHEA:12132"/>
        <dbReference type="ChEBI" id="CHEBI:15377"/>
        <dbReference type="ChEBI" id="CHEBI:15378"/>
        <dbReference type="ChEBI" id="CHEBI:30616"/>
        <dbReference type="ChEBI" id="CHEBI:43474"/>
        <dbReference type="ChEBI" id="CHEBI:48775"/>
        <dbReference type="ChEBI" id="CHEBI:456216"/>
        <dbReference type="EC" id="7.2.2.21"/>
    </reaction>
</comment>
<dbReference type="PANTHER" id="PTHR48085">
    <property type="entry name" value="CADMIUM/ZINC-TRANSPORTING ATPASE HMA2-RELATED"/>
    <property type="match status" value="1"/>
</dbReference>
<evidence type="ECO:0000256" key="5">
    <source>
        <dbReference type="ARBA" id="ARBA00022539"/>
    </source>
</evidence>
<dbReference type="SUPFAM" id="SSF56784">
    <property type="entry name" value="HAD-like"/>
    <property type="match status" value="1"/>
</dbReference>
<dbReference type="PRINTS" id="PR00119">
    <property type="entry name" value="CATATPASE"/>
</dbReference>
<evidence type="ECO:0000313" key="19">
    <source>
        <dbReference type="EMBL" id="MDN4606366.1"/>
    </source>
</evidence>
<keyword evidence="4 17" id="KW-1003">Cell membrane</keyword>
<keyword evidence="3" id="KW-0813">Transport</keyword>
<dbReference type="NCBIfam" id="TIGR01512">
    <property type="entry name" value="ATPase-IB2_Cd"/>
    <property type="match status" value="1"/>
</dbReference>
<dbReference type="InterPro" id="IPR008250">
    <property type="entry name" value="ATPase_P-typ_transduc_dom_A_sf"/>
</dbReference>
<evidence type="ECO:0000256" key="3">
    <source>
        <dbReference type="ARBA" id="ARBA00022448"/>
    </source>
</evidence>
<dbReference type="InterPro" id="IPR023214">
    <property type="entry name" value="HAD_sf"/>
</dbReference>
<dbReference type="SFLD" id="SFLDF00027">
    <property type="entry name" value="p-type_atpase"/>
    <property type="match status" value="1"/>
</dbReference>
<dbReference type="InterPro" id="IPR018303">
    <property type="entry name" value="ATPase_P-typ_P_site"/>
</dbReference>
<dbReference type="SUPFAM" id="SSF55008">
    <property type="entry name" value="HMA, heavy metal-associated domain"/>
    <property type="match status" value="1"/>
</dbReference>
<keyword evidence="8 17" id="KW-0479">Metal-binding</keyword>
<dbReference type="InterPro" id="IPR023299">
    <property type="entry name" value="ATPase_P-typ_cyto_dom_N"/>
</dbReference>
<organism evidence="19 20">
    <name type="scientific">Sporosarcina highlanderae</name>
    <dbReference type="NCBI Taxonomy" id="3035916"/>
    <lineage>
        <taxon>Bacteria</taxon>
        <taxon>Bacillati</taxon>
        <taxon>Bacillota</taxon>
        <taxon>Bacilli</taxon>
        <taxon>Bacillales</taxon>
        <taxon>Caryophanaceae</taxon>
        <taxon>Sporosarcina</taxon>
    </lineage>
</organism>
<dbReference type="Gene3D" id="3.30.70.100">
    <property type="match status" value="1"/>
</dbReference>
<dbReference type="NCBIfam" id="TIGR01494">
    <property type="entry name" value="ATPase_P-type"/>
    <property type="match status" value="1"/>
</dbReference>
<evidence type="ECO:0000256" key="15">
    <source>
        <dbReference type="ARBA" id="ARBA00039103"/>
    </source>
</evidence>
<keyword evidence="5" id="KW-0104">Cadmium</keyword>